<name>A0A2T1BZD0_9CYAN</name>
<dbReference type="InterPro" id="IPR036890">
    <property type="entry name" value="HATPase_C_sf"/>
</dbReference>
<evidence type="ECO:0000256" key="6">
    <source>
        <dbReference type="ARBA" id="ARBA00023012"/>
    </source>
</evidence>
<dbReference type="SUPFAM" id="SSF55874">
    <property type="entry name" value="ATPase domain of HSP90 chaperone/DNA topoisomerase II/histidine kinase"/>
    <property type="match status" value="1"/>
</dbReference>
<comment type="catalytic activity">
    <reaction evidence="1">
        <text>ATP + protein L-histidine = ADP + protein N-phospho-L-histidine.</text>
        <dbReference type="EC" id="2.7.13.3"/>
    </reaction>
</comment>
<dbReference type="PRINTS" id="PR00344">
    <property type="entry name" value="BCTRLSENSOR"/>
</dbReference>
<dbReference type="SMART" id="SM00388">
    <property type="entry name" value="HisKA"/>
    <property type="match status" value="1"/>
</dbReference>
<evidence type="ECO:0000256" key="4">
    <source>
        <dbReference type="ARBA" id="ARBA00022679"/>
    </source>
</evidence>
<keyword evidence="4" id="KW-0808">Transferase</keyword>
<proteinExistence type="predicted"/>
<dbReference type="RefSeq" id="WP_106290367.1">
    <property type="nucleotide sequence ID" value="NZ_CAWNTC010000150.1"/>
</dbReference>
<dbReference type="InterPro" id="IPR003661">
    <property type="entry name" value="HisK_dim/P_dom"/>
</dbReference>
<organism evidence="8 9">
    <name type="scientific">Merismopedia glauca CCAP 1448/3</name>
    <dbReference type="NCBI Taxonomy" id="1296344"/>
    <lineage>
        <taxon>Bacteria</taxon>
        <taxon>Bacillati</taxon>
        <taxon>Cyanobacteriota</taxon>
        <taxon>Cyanophyceae</taxon>
        <taxon>Synechococcales</taxon>
        <taxon>Merismopediaceae</taxon>
        <taxon>Merismopedia</taxon>
    </lineage>
</organism>
<keyword evidence="9" id="KW-1185">Reference proteome</keyword>
<dbReference type="InterPro" id="IPR003018">
    <property type="entry name" value="GAF"/>
</dbReference>
<dbReference type="CDD" id="cd00082">
    <property type="entry name" value="HisKA"/>
    <property type="match status" value="1"/>
</dbReference>
<evidence type="ECO:0000256" key="3">
    <source>
        <dbReference type="ARBA" id="ARBA00022553"/>
    </source>
</evidence>
<evidence type="ECO:0000313" key="9">
    <source>
        <dbReference type="Proteomes" id="UP000238762"/>
    </source>
</evidence>
<accession>A0A2T1BZD0</accession>
<dbReference type="AlphaFoldDB" id="A0A2T1BZD0"/>
<dbReference type="Gene3D" id="3.30.565.10">
    <property type="entry name" value="Histidine kinase-like ATPase, C-terminal domain"/>
    <property type="match status" value="1"/>
</dbReference>
<evidence type="ECO:0000256" key="1">
    <source>
        <dbReference type="ARBA" id="ARBA00000085"/>
    </source>
</evidence>
<protein>
    <recommendedName>
        <fullName evidence="2">histidine kinase</fullName>
        <ecNumber evidence="2">2.7.13.3</ecNumber>
    </recommendedName>
</protein>
<evidence type="ECO:0000256" key="5">
    <source>
        <dbReference type="ARBA" id="ARBA00022777"/>
    </source>
</evidence>
<dbReference type="InterPro" id="IPR029016">
    <property type="entry name" value="GAF-like_dom_sf"/>
</dbReference>
<gene>
    <name evidence="8" type="ORF">C7B64_19175</name>
</gene>
<dbReference type="InterPro" id="IPR050351">
    <property type="entry name" value="BphY/WalK/GraS-like"/>
</dbReference>
<dbReference type="OrthoDB" id="567974at2"/>
<dbReference type="PANTHER" id="PTHR45453:SF1">
    <property type="entry name" value="PHOSPHATE REGULON SENSOR PROTEIN PHOR"/>
    <property type="match status" value="1"/>
</dbReference>
<dbReference type="EMBL" id="PVWJ01000118">
    <property type="protein sequence ID" value="PSB01268.1"/>
    <property type="molecule type" value="Genomic_DNA"/>
</dbReference>
<keyword evidence="6" id="KW-0902">Two-component regulatory system</keyword>
<dbReference type="Pfam" id="PF02518">
    <property type="entry name" value="HATPase_c"/>
    <property type="match status" value="1"/>
</dbReference>
<dbReference type="EC" id="2.7.13.3" evidence="2"/>
<reference evidence="8 9" key="2">
    <citation type="submission" date="2018-03" db="EMBL/GenBank/DDBJ databases">
        <title>The ancient ancestry and fast evolution of plastids.</title>
        <authorList>
            <person name="Moore K.R."/>
            <person name="Magnabosco C."/>
            <person name="Momper L."/>
            <person name="Gold D.A."/>
            <person name="Bosak T."/>
            <person name="Fournier G.P."/>
        </authorList>
    </citation>
    <scope>NUCLEOTIDE SEQUENCE [LARGE SCALE GENOMIC DNA]</scope>
    <source>
        <strain evidence="8 9">CCAP 1448/3</strain>
    </source>
</reference>
<evidence type="ECO:0000313" key="8">
    <source>
        <dbReference type="EMBL" id="PSB01268.1"/>
    </source>
</evidence>
<keyword evidence="5 8" id="KW-0418">Kinase</keyword>
<dbReference type="SUPFAM" id="SSF47384">
    <property type="entry name" value="Homodimeric domain of signal transducing histidine kinase"/>
    <property type="match status" value="1"/>
</dbReference>
<dbReference type="SUPFAM" id="SSF55781">
    <property type="entry name" value="GAF domain-like"/>
    <property type="match status" value="2"/>
</dbReference>
<dbReference type="GO" id="GO:0000155">
    <property type="term" value="F:phosphorelay sensor kinase activity"/>
    <property type="evidence" value="ECO:0007669"/>
    <property type="project" value="InterPro"/>
</dbReference>
<dbReference type="Gene3D" id="3.30.450.40">
    <property type="match status" value="2"/>
</dbReference>
<dbReference type="Gene3D" id="1.10.287.130">
    <property type="match status" value="1"/>
</dbReference>
<dbReference type="InterPro" id="IPR004358">
    <property type="entry name" value="Sig_transdc_His_kin-like_C"/>
</dbReference>
<reference evidence="8 9" key="1">
    <citation type="submission" date="2018-02" db="EMBL/GenBank/DDBJ databases">
        <authorList>
            <person name="Cohen D.B."/>
            <person name="Kent A.D."/>
        </authorList>
    </citation>
    <scope>NUCLEOTIDE SEQUENCE [LARGE SCALE GENOMIC DNA]</scope>
    <source>
        <strain evidence="8 9">CCAP 1448/3</strain>
    </source>
</reference>
<dbReference type="Pfam" id="PF00512">
    <property type="entry name" value="HisKA"/>
    <property type="match status" value="1"/>
</dbReference>
<dbReference type="SMART" id="SM00065">
    <property type="entry name" value="GAF"/>
    <property type="match status" value="2"/>
</dbReference>
<dbReference type="InterPro" id="IPR005467">
    <property type="entry name" value="His_kinase_dom"/>
</dbReference>
<dbReference type="PROSITE" id="PS50109">
    <property type="entry name" value="HIS_KIN"/>
    <property type="match status" value="1"/>
</dbReference>
<comment type="caution">
    <text evidence="8">The sequence shown here is derived from an EMBL/GenBank/DDBJ whole genome shotgun (WGS) entry which is preliminary data.</text>
</comment>
<feature type="domain" description="Histidine kinase" evidence="7">
    <location>
        <begin position="447"/>
        <end position="673"/>
    </location>
</feature>
<dbReference type="GO" id="GO:0005886">
    <property type="term" value="C:plasma membrane"/>
    <property type="evidence" value="ECO:0007669"/>
    <property type="project" value="TreeGrafter"/>
</dbReference>
<evidence type="ECO:0000256" key="2">
    <source>
        <dbReference type="ARBA" id="ARBA00012438"/>
    </source>
</evidence>
<dbReference type="Pfam" id="PF01590">
    <property type="entry name" value="GAF"/>
    <property type="match status" value="1"/>
</dbReference>
<dbReference type="InterPro" id="IPR003594">
    <property type="entry name" value="HATPase_dom"/>
</dbReference>
<dbReference type="PANTHER" id="PTHR45453">
    <property type="entry name" value="PHOSPHATE REGULON SENSOR PROTEIN PHOR"/>
    <property type="match status" value="1"/>
</dbReference>
<dbReference type="GO" id="GO:0004721">
    <property type="term" value="F:phosphoprotein phosphatase activity"/>
    <property type="evidence" value="ECO:0007669"/>
    <property type="project" value="TreeGrafter"/>
</dbReference>
<dbReference type="SMART" id="SM00387">
    <property type="entry name" value="HATPase_c"/>
    <property type="match status" value="1"/>
</dbReference>
<dbReference type="InterPro" id="IPR036097">
    <property type="entry name" value="HisK_dim/P_sf"/>
</dbReference>
<sequence>MGLYQQPPPQKGSHCHVLQSVSYTLLLYDSSVIMGNISDTTRLEREITDLLVCHEQTDVLLSAIARTVGTSFAADVCWLIVGQAIVDHRQVFSWHDNSEASGLTSELSLPAAEIFSSDRLRDLRQPLVINDLATQSNQDLLSQALLADSIHSLVLAPAQLSGKIIGYLLLVKSQPNQWRTKDADKLKTILALIAIAIDKSQIYQKSLTLNHYQTILPELSRALAQNLGKEQIFQLALSSTAKSIQIDLGLVLLIKYDEAPSIRTAETQIPKATVTVAEEWLNQTNPLISAKDAQIGLSFGLNECVLLQKAYQQAPKPLIVSNDGYNLTQVRLASLYPEFSDWLIVPLIGISREPNNRGMVLGFLVFQHSQTRIWHPEELALVNWISTLTSTAIIQSQTLFQVQNLVEERTAQLQSSLEVQAMLYEKTRQQLEQVRQAKKAREEFMDSISHELRTPLTAMNLAIRMLRQPGLPDERRANYFNILEQQCNQEISLVNDLLDWGRLESKQYPVQVQSVNLRQLLDQLAQSFANAKQWTQKGLKLELEFPNSPIHLQTDQDILKRILSELLTNAGKYSLEESNIYVRVNRPNPSQQIILTVTNTGNCIPDDEITNIFEPLHRPPDTAKKAVRGTGLGLALVKSFVQHLHGAIAVSSNSLSSNLGCETCFTLTLPQTVENF</sequence>
<dbReference type="GO" id="GO:0016036">
    <property type="term" value="P:cellular response to phosphate starvation"/>
    <property type="evidence" value="ECO:0007669"/>
    <property type="project" value="TreeGrafter"/>
</dbReference>
<evidence type="ECO:0000259" key="7">
    <source>
        <dbReference type="PROSITE" id="PS50109"/>
    </source>
</evidence>
<keyword evidence="3" id="KW-0597">Phosphoprotein</keyword>
<dbReference type="Proteomes" id="UP000238762">
    <property type="component" value="Unassembled WGS sequence"/>
</dbReference>